<evidence type="ECO:0000256" key="2">
    <source>
        <dbReference type="SAM" id="Phobius"/>
    </source>
</evidence>
<protein>
    <submittedName>
        <fullName evidence="3">Dienelactone hydrolase</fullName>
    </submittedName>
</protein>
<feature type="compositionally biased region" description="Low complexity" evidence="1">
    <location>
        <begin position="686"/>
        <end position="696"/>
    </location>
</feature>
<name>A0A1I6HD43_9FLAO</name>
<proteinExistence type="predicted"/>
<keyword evidence="2" id="KW-0472">Membrane</keyword>
<sequence length="826" mass="91716">MPSIKNRIVSLYQRIYRWLQKQITRITPGSNALKGAAIGGLVLGGLFWLLFYFLLFLNVGDPWLVAFFVGFLLAALLAFWAGHWLLVRIAKLPRFFLVGISLAGFMFSLAAISRPIGLVLLGLSALLGAAFWVLRKTGFRNLSIPKKIITLLGLVIGLGGFITLGIFYSKSGFDVKPISAIEEPAATDFFDLPTASPALKGPYTVKTLTYGSGKDLRRPEFGEAADIITDSVNGLAFIDDWSGFTGWWRTKYWGFDSRALPLNARVWYPEGDGPFPLALIVHGNHHMQDFSDPGYAYLGELLASRGIILASVDENFINSTLLDIFGGLEEENDARAWLLLEHLKQWHTWNQTDGHIFQGKIDTDKLALIGHSRGGEAVAIAAMFNALPYYPDDAAQRFDYNFNLKGVVAIAPVDGQYEPGKAGTAFENVDYLVMHGAQDADVSSFAGSQQYERIKFTDSSYHFKSGLYVVGANHGQFNTSWGKNDLVGPFEGLLNFKQLLPAEEQRQIAEVYISGFLEASLNAKKEYLPLFMDARLLADWLPDTHYFNQFEDSETRLVSSFDEDFDLSSTSIPSGSISSENLTVWREEEIRLKWNKKGSRAAFVGWHYDLEEAEQDSTAETLSGIVADSAIARYTLDLPLQQLDSTAALVFSLAESKESSNPKSQGKWVANQENESEDTDAEEANNENSESGNANVSEEEAAEEEEGEDDAEEKDAGDKTEKAAPPLDLTIQLTDSTGQRLSFPLSRFTPLKRQVEVVIAKVDFAFKRKQSEKVFQSYYFPLAILSASNPDFDPTAIRRIEFVFDRSPKGVIIIDHVGFTKALSTE</sequence>
<accession>A0A1I6HD43</accession>
<dbReference type="OrthoDB" id="9808543at2"/>
<dbReference type="GO" id="GO:0047746">
    <property type="term" value="F:chlorophyllase activity"/>
    <property type="evidence" value="ECO:0007669"/>
    <property type="project" value="TreeGrafter"/>
</dbReference>
<dbReference type="RefSeq" id="WP_092982956.1">
    <property type="nucleotide sequence ID" value="NZ_FOYQ01000002.1"/>
</dbReference>
<feature type="compositionally biased region" description="Acidic residues" evidence="1">
    <location>
        <begin position="674"/>
        <end position="685"/>
    </location>
</feature>
<dbReference type="EMBL" id="FOYQ01000002">
    <property type="protein sequence ID" value="SFR52260.1"/>
    <property type="molecule type" value="Genomic_DNA"/>
</dbReference>
<reference evidence="3 4" key="1">
    <citation type="submission" date="2016-10" db="EMBL/GenBank/DDBJ databases">
        <authorList>
            <person name="de Groot N.N."/>
        </authorList>
    </citation>
    <scope>NUCLEOTIDE SEQUENCE [LARGE SCALE GENOMIC DNA]</scope>
    <source>
        <strain evidence="3 4">DSM 21019</strain>
    </source>
</reference>
<gene>
    <name evidence="3" type="ORF">SAMN04490243_2571</name>
</gene>
<dbReference type="InterPro" id="IPR029058">
    <property type="entry name" value="AB_hydrolase_fold"/>
</dbReference>
<feature type="transmembrane region" description="Helical" evidence="2">
    <location>
        <begin position="63"/>
        <end position="87"/>
    </location>
</feature>
<dbReference type="STRING" id="400055.SAMN04490243_2571"/>
<evidence type="ECO:0000313" key="3">
    <source>
        <dbReference type="EMBL" id="SFR52260.1"/>
    </source>
</evidence>
<dbReference type="PANTHER" id="PTHR33428">
    <property type="entry name" value="CHLOROPHYLLASE-2, CHLOROPLASTIC"/>
    <property type="match status" value="1"/>
</dbReference>
<dbReference type="GO" id="GO:0015996">
    <property type="term" value="P:chlorophyll catabolic process"/>
    <property type="evidence" value="ECO:0007669"/>
    <property type="project" value="TreeGrafter"/>
</dbReference>
<evidence type="ECO:0000256" key="1">
    <source>
        <dbReference type="SAM" id="MobiDB-lite"/>
    </source>
</evidence>
<feature type="transmembrane region" description="Helical" evidence="2">
    <location>
        <begin position="118"/>
        <end position="135"/>
    </location>
</feature>
<feature type="transmembrane region" description="Helical" evidence="2">
    <location>
        <begin position="35"/>
        <end position="57"/>
    </location>
</feature>
<dbReference type="AlphaFoldDB" id="A0A1I6HD43"/>
<keyword evidence="2" id="KW-0812">Transmembrane</keyword>
<dbReference type="Proteomes" id="UP000199534">
    <property type="component" value="Unassembled WGS sequence"/>
</dbReference>
<dbReference type="PANTHER" id="PTHR33428:SF2">
    <property type="entry name" value="CHLOROPHYLLASE-2"/>
    <property type="match status" value="1"/>
</dbReference>
<feature type="transmembrane region" description="Helical" evidence="2">
    <location>
        <begin position="94"/>
        <end position="112"/>
    </location>
</feature>
<keyword evidence="2" id="KW-1133">Transmembrane helix</keyword>
<evidence type="ECO:0000313" key="4">
    <source>
        <dbReference type="Proteomes" id="UP000199534"/>
    </source>
</evidence>
<keyword evidence="3" id="KW-0378">Hydrolase</keyword>
<dbReference type="SUPFAM" id="SSF53474">
    <property type="entry name" value="alpha/beta-Hydrolases"/>
    <property type="match status" value="1"/>
</dbReference>
<keyword evidence="4" id="KW-1185">Reference proteome</keyword>
<feature type="region of interest" description="Disordered" evidence="1">
    <location>
        <begin position="656"/>
        <end position="729"/>
    </location>
</feature>
<organism evidence="3 4">
    <name type="scientific">Robiginitalea myxolifaciens</name>
    <dbReference type="NCBI Taxonomy" id="400055"/>
    <lineage>
        <taxon>Bacteria</taxon>
        <taxon>Pseudomonadati</taxon>
        <taxon>Bacteroidota</taxon>
        <taxon>Flavobacteriia</taxon>
        <taxon>Flavobacteriales</taxon>
        <taxon>Flavobacteriaceae</taxon>
        <taxon>Robiginitalea</taxon>
    </lineage>
</organism>
<feature type="transmembrane region" description="Helical" evidence="2">
    <location>
        <begin position="147"/>
        <end position="168"/>
    </location>
</feature>
<dbReference type="Gene3D" id="3.40.50.1820">
    <property type="entry name" value="alpha/beta hydrolase"/>
    <property type="match status" value="1"/>
</dbReference>
<feature type="compositionally biased region" description="Acidic residues" evidence="1">
    <location>
        <begin position="697"/>
        <end position="713"/>
    </location>
</feature>